<evidence type="ECO:0000256" key="1">
    <source>
        <dbReference type="SAM" id="SignalP"/>
    </source>
</evidence>
<sequence length="124" mass="14607">MFIVSLFKILLILRKPAGGSKDSRQSLEKKTLINLIPVFLCLRTIRNLKQQIYLQAKIYVLYHLSIFCNCQRNLNSTITSVMRNASSNTYLHLQKENYTKFYTNERHIPFQRPDRLVETLALML</sequence>
<keyword evidence="3" id="KW-1185">Reference proteome</keyword>
<dbReference type="Proteomes" id="UP001152888">
    <property type="component" value="Unassembled WGS sequence"/>
</dbReference>
<organism evidence="2 3">
    <name type="scientific">Acanthoscelides obtectus</name>
    <name type="common">Bean weevil</name>
    <name type="synonym">Bruchus obtectus</name>
    <dbReference type="NCBI Taxonomy" id="200917"/>
    <lineage>
        <taxon>Eukaryota</taxon>
        <taxon>Metazoa</taxon>
        <taxon>Ecdysozoa</taxon>
        <taxon>Arthropoda</taxon>
        <taxon>Hexapoda</taxon>
        <taxon>Insecta</taxon>
        <taxon>Pterygota</taxon>
        <taxon>Neoptera</taxon>
        <taxon>Endopterygota</taxon>
        <taxon>Coleoptera</taxon>
        <taxon>Polyphaga</taxon>
        <taxon>Cucujiformia</taxon>
        <taxon>Chrysomeloidea</taxon>
        <taxon>Chrysomelidae</taxon>
        <taxon>Bruchinae</taxon>
        <taxon>Bruchini</taxon>
        <taxon>Acanthoscelides</taxon>
    </lineage>
</organism>
<accession>A0A9P0NX55</accession>
<evidence type="ECO:0000313" key="3">
    <source>
        <dbReference type="Proteomes" id="UP001152888"/>
    </source>
</evidence>
<dbReference type="AlphaFoldDB" id="A0A9P0NX55"/>
<feature type="signal peptide" evidence="1">
    <location>
        <begin position="1"/>
        <end position="19"/>
    </location>
</feature>
<evidence type="ECO:0000313" key="2">
    <source>
        <dbReference type="EMBL" id="CAH1960154.1"/>
    </source>
</evidence>
<reference evidence="2" key="1">
    <citation type="submission" date="2022-03" db="EMBL/GenBank/DDBJ databases">
        <authorList>
            <person name="Sayadi A."/>
        </authorList>
    </citation>
    <scope>NUCLEOTIDE SEQUENCE</scope>
</reference>
<keyword evidence="1" id="KW-0732">Signal</keyword>
<protein>
    <submittedName>
        <fullName evidence="2">Uncharacterized protein</fullName>
    </submittedName>
</protein>
<gene>
    <name evidence="2" type="ORF">ACAOBT_LOCUS3571</name>
</gene>
<comment type="caution">
    <text evidence="2">The sequence shown here is derived from an EMBL/GenBank/DDBJ whole genome shotgun (WGS) entry which is preliminary data.</text>
</comment>
<dbReference type="EMBL" id="CAKOFQ010006686">
    <property type="protein sequence ID" value="CAH1960154.1"/>
    <property type="molecule type" value="Genomic_DNA"/>
</dbReference>
<feature type="chain" id="PRO_5040407006" evidence="1">
    <location>
        <begin position="20"/>
        <end position="124"/>
    </location>
</feature>
<proteinExistence type="predicted"/>
<name>A0A9P0NX55_ACAOB</name>